<sequence length="346" mass="37340">MPATISNPRRILLVGPRRSGKLTFLKALTDSLPPNIPESHAGLSHELKLETQYYSADVGVWVDEMPEEDGDGDGKGEGEGEGEGEDVEKGRQKIAWSEGEPGNPTTEEKAPTTADMDEPVPLPTASFQASTPSSTPSSTPEHEPAPPTLKEWTSTYLSPLATEVLQALGCIILTYRCASPPIPLLRSLQKITTNTAFDGVCLAVSLAPQTSPEAAGDTCLHYGFEWVDFNSGRRGVRNEFGEPAGMDRVREALEANDWTSDPAEEREEAEGEGLEGIGGEMEREMAALRLALDAEEGDEGEGGEEDVEKLEAVMARLLMVKDMGDSVSKEERRRIAAKAVAELMKS</sequence>
<evidence type="ECO:0000313" key="2">
    <source>
        <dbReference type="EMBL" id="KAA8913259.1"/>
    </source>
</evidence>
<dbReference type="Pfam" id="PF10199">
    <property type="entry name" value="Adaptin_binding"/>
    <property type="match status" value="1"/>
</dbReference>
<dbReference type="OrthoDB" id="6425924at2759"/>
<evidence type="ECO:0008006" key="4">
    <source>
        <dbReference type="Google" id="ProtNLM"/>
    </source>
</evidence>
<dbReference type="GO" id="GO:0030674">
    <property type="term" value="F:protein-macromolecule adaptor activity"/>
    <property type="evidence" value="ECO:0007669"/>
    <property type="project" value="TreeGrafter"/>
</dbReference>
<dbReference type="Gene3D" id="3.40.50.11960">
    <property type="match status" value="2"/>
</dbReference>
<dbReference type="AlphaFoldDB" id="A0A5J5F892"/>
<accession>A0A5J5F892</accession>
<keyword evidence="3" id="KW-1185">Reference proteome</keyword>
<comment type="caution">
    <text evidence="2">The sequence shown here is derived from an EMBL/GenBank/DDBJ whole genome shotgun (WGS) entry which is preliminary data.</text>
</comment>
<feature type="compositionally biased region" description="Low complexity" evidence="1">
    <location>
        <begin position="123"/>
        <end position="139"/>
    </location>
</feature>
<evidence type="ECO:0000313" key="3">
    <source>
        <dbReference type="Proteomes" id="UP000326924"/>
    </source>
</evidence>
<gene>
    <name evidence="2" type="ORF">FN846DRAFT_902952</name>
</gene>
<name>A0A5J5F892_9PEZI</name>
<dbReference type="GO" id="GO:0016192">
    <property type="term" value="P:vesicle-mediated transport"/>
    <property type="evidence" value="ECO:0007669"/>
    <property type="project" value="InterPro"/>
</dbReference>
<dbReference type="EMBL" id="VXIS01000016">
    <property type="protein sequence ID" value="KAA8913259.1"/>
    <property type="molecule type" value="Genomic_DNA"/>
</dbReference>
<reference evidence="2 3" key="1">
    <citation type="submission" date="2019-09" db="EMBL/GenBank/DDBJ databases">
        <title>Draft genome of the ectomycorrhizal ascomycete Sphaerosporella brunnea.</title>
        <authorList>
            <consortium name="DOE Joint Genome Institute"/>
            <person name="Benucci G.M."/>
            <person name="Marozzi G."/>
            <person name="Antonielli L."/>
            <person name="Sanchez S."/>
            <person name="Marco P."/>
            <person name="Wang X."/>
            <person name="Falini L.B."/>
            <person name="Barry K."/>
            <person name="Haridas S."/>
            <person name="Lipzen A."/>
            <person name="Labutti K."/>
            <person name="Grigoriev I.V."/>
            <person name="Murat C."/>
            <person name="Martin F."/>
            <person name="Albertini E."/>
            <person name="Donnini D."/>
            <person name="Bonito G."/>
        </authorList>
    </citation>
    <scope>NUCLEOTIDE SEQUENCE [LARGE SCALE GENOMIC DNA]</scope>
    <source>
        <strain evidence="2 3">Sb_GMNB300</strain>
    </source>
</reference>
<dbReference type="PANTHER" id="PTHR28043">
    <property type="entry name" value="INCREASED RECOMBINATION CENTERS PROTEIN 6"/>
    <property type="match status" value="1"/>
</dbReference>
<dbReference type="Proteomes" id="UP000326924">
    <property type="component" value="Unassembled WGS sequence"/>
</dbReference>
<dbReference type="InParanoid" id="A0A5J5F892"/>
<protein>
    <recommendedName>
        <fullName evidence="4">Alpha and gamma adaptin binding protein p34-domain-containing protein</fullName>
    </recommendedName>
</protein>
<evidence type="ECO:0000256" key="1">
    <source>
        <dbReference type="SAM" id="MobiDB-lite"/>
    </source>
</evidence>
<proteinExistence type="predicted"/>
<dbReference type="PANTHER" id="PTHR28043:SF1">
    <property type="entry name" value="INCREASED RECOMBINATION CENTERS PROTEIN 6"/>
    <property type="match status" value="1"/>
</dbReference>
<organism evidence="2 3">
    <name type="scientific">Sphaerosporella brunnea</name>
    <dbReference type="NCBI Taxonomy" id="1250544"/>
    <lineage>
        <taxon>Eukaryota</taxon>
        <taxon>Fungi</taxon>
        <taxon>Dikarya</taxon>
        <taxon>Ascomycota</taxon>
        <taxon>Pezizomycotina</taxon>
        <taxon>Pezizomycetes</taxon>
        <taxon>Pezizales</taxon>
        <taxon>Pyronemataceae</taxon>
        <taxon>Sphaerosporella</taxon>
    </lineage>
</organism>
<dbReference type="InterPro" id="IPR034627">
    <property type="entry name" value="Irc6"/>
</dbReference>
<feature type="region of interest" description="Disordered" evidence="1">
    <location>
        <begin position="64"/>
        <end position="150"/>
    </location>
</feature>